<evidence type="ECO:0000256" key="1">
    <source>
        <dbReference type="SAM" id="MobiDB-lite"/>
    </source>
</evidence>
<feature type="compositionally biased region" description="Polar residues" evidence="1">
    <location>
        <begin position="81"/>
        <end position="91"/>
    </location>
</feature>
<organism evidence="2 3">
    <name type="scientific">Gibberella zeae (strain ATCC MYA-4620 / CBS 123657 / FGSC 9075 / NRRL 31084 / PH-1)</name>
    <name type="common">Wheat head blight fungus</name>
    <name type="synonym">Fusarium graminearum</name>
    <dbReference type="NCBI Taxonomy" id="229533"/>
    <lineage>
        <taxon>Eukaryota</taxon>
        <taxon>Fungi</taxon>
        <taxon>Dikarya</taxon>
        <taxon>Ascomycota</taxon>
        <taxon>Pezizomycotina</taxon>
        <taxon>Sordariomycetes</taxon>
        <taxon>Hypocreomycetidae</taxon>
        <taxon>Hypocreales</taxon>
        <taxon>Nectriaceae</taxon>
        <taxon>Fusarium</taxon>
    </lineage>
</organism>
<proteinExistence type="predicted"/>
<reference evidence="3" key="2">
    <citation type="journal article" date="2010" name="Nature">
        <title>Comparative genomics reveals mobile pathogenicity chromosomes in Fusarium.</title>
        <authorList>
            <person name="Ma L.J."/>
            <person name="van der Does H.C."/>
            <person name="Borkovich K.A."/>
            <person name="Coleman J.J."/>
            <person name="Daboussi M.J."/>
            <person name="Di Pietro A."/>
            <person name="Dufresne M."/>
            <person name="Freitag M."/>
            <person name="Grabherr M."/>
            <person name="Henrissat B."/>
            <person name="Houterman P.M."/>
            <person name="Kang S."/>
            <person name="Shim W.B."/>
            <person name="Woloshuk C."/>
            <person name="Xie X."/>
            <person name="Xu J.R."/>
            <person name="Antoniw J."/>
            <person name="Baker S.E."/>
            <person name="Bluhm B.H."/>
            <person name="Breakspear A."/>
            <person name="Brown D.W."/>
            <person name="Butchko R.A."/>
            <person name="Chapman S."/>
            <person name="Coulson R."/>
            <person name="Coutinho P.M."/>
            <person name="Danchin E.G."/>
            <person name="Diener A."/>
            <person name="Gale L.R."/>
            <person name="Gardiner D.M."/>
            <person name="Goff S."/>
            <person name="Hammond-Kosack K.E."/>
            <person name="Hilburn K."/>
            <person name="Hua-Van A."/>
            <person name="Jonkers W."/>
            <person name="Kazan K."/>
            <person name="Kodira C.D."/>
            <person name="Koehrsen M."/>
            <person name="Kumar L."/>
            <person name="Lee Y.H."/>
            <person name="Li L."/>
            <person name="Manners J.M."/>
            <person name="Miranda-Saavedra D."/>
            <person name="Mukherjee M."/>
            <person name="Park G."/>
            <person name="Park J."/>
            <person name="Park S.Y."/>
            <person name="Proctor R.H."/>
            <person name="Regev A."/>
            <person name="Ruiz-Roldan M.C."/>
            <person name="Sain D."/>
            <person name="Sakthikumar S."/>
            <person name="Sykes S."/>
            <person name="Schwartz D.C."/>
            <person name="Turgeon B.G."/>
            <person name="Wapinski I."/>
            <person name="Yoder O."/>
            <person name="Young S."/>
            <person name="Zeng Q."/>
            <person name="Zhou S."/>
            <person name="Galagan J."/>
            <person name="Cuomo C.A."/>
            <person name="Kistler H.C."/>
            <person name="Rep M."/>
        </authorList>
    </citation>
    <scope>GENOME REANNOTATION</scope>
    <source>
        <strain evidence="3">ATCC MYA-4620 / CBS 123657 / FGSC 9075 / NRRL 31084 / PH-1</strain>
    </source>
</reference>
<gene>
    <name evidence="2" type="ORF">FGRAMPH1_01T25253</name>
</gene>
<feature type="compositionally biased region" description="Basic and acidic residues" evidence="1">
    <location>
        <begin position="151"/>
        <end position="175"/>
    </location>
</feature>
<accession>A0A1C3YLI9</accession>
<protein>
    <submittedName>
        <fullName evidence="2">Chromosome 4, complete genome</fullName>
    </submittedName>
</protein>
<dbReference type="EMBL" id="HG970335">
    <property type="protein sequence ID" value="SCB65294.1"/>
    <property type="molecule type" value="Genomic_DNA"/>
</dbReference>
<dbReference type="eggNOG" id="ENOG502SG32">
    <property type="taxonomic scope" value="Eukaryota"/>
</dbReference>
<reference evidence="3" key="1">
    <citation type="journal article" date="2007" name="Science">
        <title>The Fusarium graminearum genome reveals a link between localized polymorphism and pathogen specialization.</title>
        <authorList>
            <person name="Cuomo C.A."/>
            <person name="Gueldener U."/>
            <person name="Xu J.-R."/>
            <person name="Trail F."/>
            <person name="Turgeon B.G."/>
            <person name="Di Pietro A."/>
            <person name="Walton J.D."/>
            <person name="Ma L.-J."/>
            <person name="Baker S.E."/>
            <person name="Rep M."/>
            <person name="Adam G."/>
            <person name="Antoniw J."/>
            <person name="Baldwin T."/>
            <person name="Calvo S.E."/>
            <person name="Chang Y.-L."/>
            <person name="DeCaprio D."/>
            <person name="Gale L.R."/>
            <person name="Gnerre S."/>
            <person name="Goswami R.S."/>
            <person name="Hammond-Kosack K."/>
            <person name="Harris L.J."/>
            <person name="Hilburn K."/>
            <person name="Kennell J.C."/>
            <person name="Kroken S."/>
            <person name="Magnuson J.K."/>
            <person name="Mannhaupt G."/>
            <person name="Mauceli E.W."/>
            <person name="Mewes H.-W."/>
            <person name="Mitterbauer R."/>
            <person name="Muehlbauer G."/>
            <person name="Muensterkoetter M."/>
            <person name="Nelson D."/>
            <person name="O'Donnell K."/>
            <person name="Ouellet T."/>
            <person name="Qi W."/>
            <person name="Quesneville H."/>
            <person name="Roncero M.I.G."/>
            <person name="Seong K.-Y."/>
            <person name="Tetko I.V."/>
            <person name="Urban M."/>
            <person name="Waalwijk C."/>
            <person name="Ward T.J."/>
            <person name="Yao J."/>
            <person name="Birren B.W."/>
            <person name="Kistler H.C."/>
        </authorList>
    </citation>
    <scope>NUCLEOTIDE SEQUENCE [LARGE SCALE GENOMIC DNA]</scope>
    <source>
        <strain evidence="3">ATCC MYA-4620 / CBS 123657 / FGSC 9075 / NRRL 31084 / PH-1</strain>
    </source>
</reference>
<keyword evidence="3" id="KW-1185">Reference proteome</keyword>
<evidence type="ECO:0000313" key="3">
    <source>
        <dbReference type="Proteomes" id="UP000070720"/>
    </source>
</evidence>
<feature type="region of interest" description="Disordered" evidence="1">
    <location>
        <begin position="81"/>
        <end position="175"/>
    </location>
</feature>
<dbReference type="VEuPathDB" id="FungiDB:FGRAMPH1_01G25253"/>
<name>A0A1C3YLI9_GIBZE</name>
<reference evidence="2 3" key="3">
    <citation type="journal article" date="2015" name="BMC Genomics">
        <title>The completed genome sequence of the pathogenic ascomycete fungus Fusarium graminearum.</title>
        <authorList>
            <person name="King R."/>
            <person name="Urban M."/>
            <person name="Hammond-Kosack M.C."/>
            <person name="Hassani-Pak K."/>
            <person name="Hammond-Kosack K.E."/>
        </authorList>
    </citation>
    <scope>NUCLEOTIDE SEQUENCE [LARGE SCALE GENOMIC DNA]</scope>
    <source>
        <strain evidence="3">ATCC MYA-4620 / CBS 123657 / FGSC 9075 / NRRL 31084 / PH-1</strain>
    </source>
</reference>
<sequence length="175" mass="19088">MLISGETAPDLLIARCCLCSYAHRDLNRDVSDFMPLSNHDESWWVELCTKRTSCSLQIIFSSHHHTHILINQLLQQTPTSTHLPQLPNITMSDYKPTEHDGLRKDGQPDGRVGTGEFAHGKVDPHEAGVQGGKTSGSGSSGGLESTSDDSGDYKPTEHDGLRKDGKPDGRVKGNN</sequence>
<dbReference type="Proteomes" id="UP000070720">
    <property type="component" value="Chromosome 4"/>
</dbReference>
<feature type="compositionally biased region" description="Basic and acidic residues" evidence="1">
    <location>
        <begin position="95"/>
        <end position="108"/>
    </location>
</feature>
<feature type="compositionally biased region" description="Gly residues" evidence="1">
    <location>
        <begin position="129"/>
        <end position="141"/>
    </location>
</feature>
<dbReference type="InParanoid" id="A0A1C3YLI9"/>
<evidence type="ECO:0000313" key="2">
    <source>
        <dbReference type="EMBL" id="SCB65294.1"/>
    </source>
</evidence>
<dbReference type="AlphaFoldDB" id="A0A1C3YLI9"/>